<protein>
    <submittedName>
        <fullName evidence="1">Uncharacterized protein</fullName>
    </submittedName>
</protein>
<dbReference type="EMBL" id="JAAOZD010000009">
    <property type="protein sequence ID" value="NIJ03191.1"/>
    <property type="molecule type" value="Genomic_DNA"/>
</dbReference>
<reference evidence="1 2" key="1">
    <citation type="submission" date="2020-03" db="EMBL/GenBank/DDBJ databases">
        <title>Genomic Encyclopedia of Type Strains, Phase III (KMG-III): the genomes of soil and plant-associated and newly described type strains.</title>
        <authorList>
            <person name="Whitman W."/>
        </authorList>
    </citation>
    <scope>NUCLEOTIDE SEQUENCE [LARGE SCALE GENOMIC DNA]</scope>
    <source>
        <strain evidence="1 2">CECT 4207</strain>
    </source>
</reference>
<dbReference type="Proteomes" id="UP000802392">
    <property type="component" value="Unassembled WGS sequence"/>
</dbReference>
<sequence length="104" mass="11336">MGFGKHEPEQRHLLGAALSTAGISRERLWFYYLGLGGSVGEYEVEGYLTGMLSLPSLQRDLLAMAANEMIDDPNGPHAPYSEDFASFDAPPWDADSPIEGTAFL</sequence>
<name>A0ABX0TNB6_9MICC</name>
<organism evidence="1 2">
    <name type="scientific">Paenarthrobacter ilicis</name>
    <dbReference type="NCBI Taxonomy" id="43665"/>
    <lineage>
        <taxon>Bacteria</taxon>
        <taxon>Bacillati</taxon>
        <taxon>Actinomycetota</taxon>
        <taxon>Actinomycetes</taxon>
        <taxon>Micrococcales</taxon>
        <taxon>Micrococcaceae</taxon>
        <taxon>Paenarthrobacter</taxon>
    </lineage>
</organism>
<dbReference type="RefSeq" id="WP_167269218.1">
    <property type="nucleotide sequence ID" value="NZ_BAAAVO010000014.1"/>
</dbReference>
<proteinExistence type="predicted"/>
<comment type="caution">
    <text evidence="1">The sequence shown here is derived from an EMBL/GenBank/DDBJ whole genome shotgun (WGS) entry which is preliminary data.</text>
</comment>
<accession>A0ABX0TNB6</accession>
<gene>
    <name evidence="1" type="ORF">FHR86_003547</name>
</gene>
<evidence type="ECO:0000313" key="2">
    <source>
        <dbReference type="Proteomes" id="UP000802392"/>
    </source>
</evidence>
<keyword evidence="2" id="KW-1185">Reference proteome</keyword>
<evidence type="ECO:0000313" key="1">
    <source>
        <dbReference type="EMBL" id="NIJ03191.1"/>
    </source>
</evidence>